<evidence type="ECO:0000313" key="2">
    <source>
        <dbReference type="Proteomes" id="UP001302806"/>
    </source>
</evidence>
<accession>A0ABY9XW34</accession>
<dbReference type="Proteomes" id="UP001302806">
    <property type="component" value="Chromosome"/>
</dbReference>
<dbReference type="EMBL" id="CP134537">
    <property type="protein sequence ID" value="WNH10068.1"/>
    <property type="molecule type" value="Genomic_DNA"/>
</dbReference>
<reference evidence="1 2" key="1">
    <citation type="submission" date="2023-09" db="EMBL/GenBank/DDBJ databases">
        <title>Thalassobella suaedae gen. nov., sp. nov., a marine bacterium of the family Flavobacteriaceae isolated from a halophyte Suaeda japonica.</title>
        <authorList>
            <person name="Lee S.Y."/>
            <person name="Hwang C.Y."/>
        </authorList>
    </citation>
    <scope>NUCLEOTIDE SEQUENCE [LARGE SCALE GENOMIC DNA]</scope>
    <source>
        <strain evidence="1 2">HL-DH14</strain>
    </source>
</reference>
<gene>
    <name evidence="1" type="ORF">RHP51_05045</name>
</gene>
<evidence type="ECO:0000313" key="1">
    <source>
        <dbReference type="EMBL" id="WNH10068.1"/>
    </source>
</evidence>
<proteinExistence type="predicted"/>
<organism evidence="1 2">
    <name type="scientific">Thalassobellus suaedae</name>
    <dbReference type="NCBI Taxonomy" id="3074124"/>
    <lineage>
        <taxon>Bacteria</taxon>
        <taxon>Pseudomonadati</taxon>
        <taxon>Bacteroidota</taxon>
        <taxon>Flavobacteriia</taxon>
        <taxon>Flavobacteriales</taxon>
        <taxon>Flavobacteriaceae</taxon>
        <taxon>Thalassobellus</taxon>
    </lineage>
</organism>
<name>A0ABY9XW34_9FLAO</name>
<protein>
    <recommendedName>
        <fullName evidence="3">HNH nuclease domain-containing protein</fullName>
    </recommendedName>
</protein>
<sequence length="101" mass="12163">MKHHTQIYFDAFGYDKGDPTTFIPSEISGEKAVDLHHIVTRENRIENLMYLTRQEHQDFGEIKEAMVCLLKIHRRRLQLANIPFDNNWFEKYIKQYSVYET</sequence>
<evidence type="ECO:0008006" key="3">
    <source>
        <dbReference type="Google" id="ProtNLM"/>
    </source>
</evidence>
<dbReference type="RefSeq" id="WP_415866417.1">
    <property type="nucleotide sequence ID" value="NZ_CP134537.1"/>
</dbReference>